<organism evidence="1 2">
    <name type="scientific">Brassica rapa subsp. trilocularis</name>
    <dbReference type="NCBI Taxonomy" id="1813537"/>
    <lineage>
        <taxon>Eukaryota</taxon>
        <taxon>Viridiplantae</taxon>
        <taxon>Streptophyta</taxon>
        <taxon>Embryophyta</taxon>
        <taxon>Tracheophyta</taxon>
        <taxon>Spermatophyta</taxon>
        <taxon>Magnoliopsida</taxon>
        <taxon>eudicotyledons</taxon>
        <taxon>Gunneridae</taxon>
        <taxon>Pentapetalae</taxon>
        <taxon>rosids</taxon>
        <taxon>malvids</taxon>
        <taxon>Brassicales</taxon>
        <taxon>Brassicaceae</taxon>
        <taxon>Brassiceae</taxon>
        <taxon>Brassica</taxon>
    </lineage>
</organism>
<reference evidence="1 2" key="1">
    <citation type="submission" date="2021-03" db="EMBL/GenBank/DDBJ databases">
        <authorList>
            <person name="King G.J."/>
            <person name="Bancroft I."/>
            <person name="Baten A."/>
            <person name="Bloomfield J."/>
            <person name="Borpatragohain P."/>
            <person name="He Z."/>
            <person name="Irish N."/>
            <person name="Irwin J."/>
            <person name="Liu K."/>
            <person name="Mauleon R.P."/>
            <person name="Moore J."/>
            <person name="Morris R."/>
            <person name="Ostergaard L."/>
            <person name="Wang B."/>
            <person name="Wells R."/>
        </authorList>
    </citation>
    <scope>NUCLEOTIDE SEQUENCE [LARGE SCALE GENOMIC DNA]</scope>
    <source>
        <strain evidence="1">R-o-18</strain>
        <tissue evidence="1">Leaf</tissue>
    </source>
</reference>
<dbReference type="EMBL" id="JADBGQ010000009">
    <property type="protein sequence ID" value="KAG5377766.1"/>
    <property type="molecule type" value="Genomic_DNA"/>
</dbReference>
<name>A0ABQ7KXH5_BRACM</name>
<sequence length="149" mass="16431">MVKCIRRLRLSQIRKEMRIRSWTSGTGAGGCEWEAQPARRSSVLSSRKVVLLDQLDGLAQSAGSAESQLNSAGRSVWVLGSWTRSEPQSSFLVDPRWQWAKGSVDQSTGLCKGSKLNLGLLWGGYRRWDVNGTCCIHSPNKLYTFGLGG</sequence>
<proteinExistence type="predicted"/>
<protein>
    <submittedName>
        <fullName evidence="1">Uncharacterized protein</fullName>
    </submittedName>
</protein>
<evidence type="ECO:0000313" key="1">
    <source>
        <dbReference type="EMBL" id="KAG5377766.1"/>
    </source>
</evidence>
<dbReference type="Proteomes" id="UP000823674">
    <property type="component" value="Chromosome A07"/>
</dbReference>
<gene>
    <name evidence="1" type="primary">A07p006720.1_BraROA</name>
    <name evidence="1" type="ORF">IGI04_025608</name>
</gene>
<evidence type="ECO:0000313" key="2">
    <source>
        <dbReference type="Proteomes" id="UP000823674"/>
    </source>
</evidence>
<comment type="caution">
    <text evidence="1">The sequence shown here is derived from an EMBL/GenBank/DDBJ whole genome shotgun (WGS) entry which is preliminary data.</text>
</comment>
<keyword evidence="2" id="KW-1185">Reference proteome</keyword>
<dbReference type="PROSITE" id="PS51257">
    <property type="entry name" value="PROKAR_LIPOPROTEIN"/>
    <property type="match status" value="1"/>
</dbReference>
<accession>A0ABQ7KXH5</accession>